<organism evidence="2">
    <name type="scientific">Thiolapillus brandeum</name>
    <dbReference type="NCBI Taxonomy" id="1076588"/>
    <lineage>
        <taxon>Bacteria</taxon>
        <taxon>Pseudomonadati</taxon>
        <taxon>Pseudomonadota</taxon>
        <taxon>Gammaproteobacteria</taxon>
        <taxon>Chromatiales</taxon>
        <taxon>Sedimenticolaceae</taxon>
        <taxon>Thiolapillus</taxon>
    </lineage>
</organism>
<dbReference type="InterPro" id="IPR025489">
    <property type="entry name" value="DUF4381"/>
</dbReference>
<dbReference type="Pfam" id="PF14316">
    <property type="entry name" value="DUF4381"/>
    <property type="match status" value="1"/>
</dbReference>
<comment type="caution">
    <text evidence="2">The sequence shown here is derived from an EMBL/GenBank/DDBJ whole genome shotgun (WGS) entry which is preliminary data.</text>
</comment>
<proteinExistence type="predicted"/>
<dbReference type="EMBL" id="DROM01000256">
    <property type="protein sequence ID" value="HHH13409.1"/>
    <property type="molecule type" value="Genomic_DNA"/>
</dbReference>
<keyword evidence="1" id="KW-1133">Transmembrane helix</keyword>
<keyword evidence="1" id="KW-0812">Transmembrane</keyword>
<dbReference type="Proteomes" id="UP000886100">
    <property type="component" value="Unassembled WGS sequence"/>
</dbReference>
<keyword evidence="1" id="KW-0472">Membrane</keyword>
<name>A0A7C5IYQ1_9GAMM</name>
<sequence length="158" mass="17975">MARMRDIHELPPPSWWPPAAGWWLVALAVAAATTLLWLGIRSLRRYPPGSWHRDARNQLLALRRLTGQLTPEQSIRELSELMRRIAVARVGREEAAGLSGEAWLAWLEEKDPEQFPWRREGEALVTSAYAPPGKCPVSTEQVNRLIEAALVWARRNPK</sequence>
<accession>A0A7C5IYQ1</accession>
<evidence type="ECO:0000256" key="1">
    <source>
        <dbReference type="SAM" id="Phobius"/>
    </source>
</evidence>
<gene>
    <name evidence="2" type="ORF">ENJ98_04170</name>
</gene>
<reference evidence="2" key="1">
    <citation type="journal article" date="2020" name="mSystems">
        <title>Genome- and Community-Level Interaction Insights into Carbon Utilization and Element Cycling Functions of Hydrothermarchaeota in Hydrothermal Sediment.</title>
        <authorList>
            <person name="Zhou Z."/>
            <person name="Liu Y."/>
            <person name="Xu W."/>
            <person name="Pan J."/>
            <person name="Luo Z.H."/>
            <person name="Li M."/>
        </authorList>
    </citation>
    <scope>NUCLEOTIDE SEQUENCE [LARGE SCALE GENOMIC DNA]</scope>
    <source>
        <strain evidence="2">HyVt-535</strain>
    </source>
</reference>
<feature type="transmembrane region" description="Helical" evidence="1">
    <location>
        <begin position="20"/>
        <end position="40"/>
    </location>
</feature>
<dbReference type="AlphaFoldDB" id="A0A7C5IYQ1"/>
<protein>
    <submittedName>
        <fullName evidence="2">DUF4381 domain-containing protein</fullName>
    </submittedName>
</protein>
<evidence type="ECO:0000313" key="2">
    <source>
        <dbReference type="EMBL" id="HHH13409.1"/>
    </source>
</evidence>